<proteinExistence type="predicted"/>
<dbReference type="EMBL" id="LAZR01000428">
    <property type="protein sequence ID" value="KKN69353.1"/>
    <property type="molecule type" value="Genomic_DNA"/>
</dbReference>
<gene>
    <name evidence="1" type="ORF">LCGC14_0442130</name>
</gene>
<evidence type="ECO:0000313" key="1">
    <source>
        <dbReference type="EMBL" id="KKN69353.1"/>
    </source>
</evidence>
<reference evidence="1" key="1">
    <citation type="journal article" date="2015" name="Nature">
        <title>Complex archaea that bridge the gap between prokaryotes and eukaryotes.</title>
        <authorList>
            <person name="Spang A."/>
            <person name="Saw J.H."/>
            <person name="Jorgensen S.L."/>
            <person name="Zaremba-Niedzwiedzka K."/>
            <person name="Martijn J."/>
            <person name="Lind A.E."/>
            <person name="van Eijk R."/>
            <person name="Schleper C."/>
            <person name="Guy L."/>
            <person name="Ettema T.J."/>
        </authorList>
    </citation>
    <scope>NUCLEOTIDE SEQUENCE</scope>
</reference>
<comment type="caution">
    <text evidence="1">The sequence shown here is derived from an EMBL/GenBank/DDBJ whole genome shotgun (WGS) entry which is preliminary data.</text>
</comment>
<protein>
    <submittedName>
        <fullName evidence="1">Uncharacterized protein</fullName>
    </submittedName>
</protein>
<dbReference type="AlphaFoldDB" id="A0A0F9VUF1"/>
<name>A0A0F9VUF1_9ZZZZ</name>
<sequence>MNVINAQKRWEKAFKKEMSDEEFTMFNWGYTYAINDTIECSQKTSKKSEDEK</sequence>
<organism evidence="1">
    <name type="scientific">marine sediment metagenome</name>
    <dbReference type="NCBI Taxonomy" id="412755"/>
    <lineage>
        <taxon>unclassified sequences</taxon>
        <taxon>metagenomes</taxon>
        <taxon>ecological metagenomes</taxon>
    </lineage>
</organism>
<accession>A0A0F9VUF1</accession>